<dbReference type="Proteomes" id="UP001193734">
    <property type="component" value="Unassembled WGS sequence"/>
</dbReference>
<sequence>MKYIFIHILFLTASIAKAQTIIEGHVTDDKKNDLIKATVRCYSGNMYICGTTTNSKGEFKLEVPEKKNAGKININYIGYKETAITINPTDEKHIRLGDIAMGTDDTQLQEVTVLSSNRIRTEDKTMIFPTKDEIRHAYDGYSALDVVRIPGLNVNTFNSTVAYHNQDVLLCIDGRQVSKDEVQDLNPKDIKRIDLYTQGTPEYPDAYAVLDYILKERDYAGSVAFNALHNNRPNGNGKATVQYFEGKSEFTVSASGSYNHFTKHDEGVNTTTYHFPEETITRTDYKLPSPSDDNSFNTYANYLYKDKKQNLHASLRFNRKSGETDTYNKQTYSNIPATLTRQEHSNSQSISPSMKLQYSISLPHKQRLRIEAYGSYGNNHYNRWYESRTDETVTSSYGNGTLEDSYYMNATANYTKTINKKSSLNLTINHNRTHTEDENMRNGTTHNLTLNKNNTKVNLTYKYSIRKKFSIQANLAGYMTNITTGGKETDDFFFVPYLRMTWMLKKHTLNLSATSRSHEASNSNRTGDEYRINEYEMFVGNPELKDYVSYNATLNHDWEISKRITWIDYLVLRTSPNSDFKTIRYDNERGTFVNKTINIKKNWSLHYETGFDYEIIPNTIYMRALFLGYWSDLNDKMHNDIYVAGSLRFQHKGWRAWIGCISPTKGWDYLSGKRRKQSAQLDMNLSYSINNWNIGIAYSNPFKTTARSTLVNGEYEQYTSSRIPRITDNYGYIRISHRFTFGKKKHKFDTTEVEDVNQTTISQ</sequence>
<organism evidence="3 4">
    <name type="scientific">Xylanibacter rodentium</name>
    <dbReference type="NCBI Taxonomy" id="2736289"/>
    <lineage>
        <taxon>Bacteria</taxon>
        <taxon>Pseudomonadati</taxon>
        <taxon>Bacteroidota</taxon>
        <taxon>Bacteroidia</taxon>
        <taxon>Bacteroidales</taxon>
        <taxon>Prevotellaceae</taxon>
        <taxon>Xylanibacter</taxon>
    </lineage>
</organism>
<evidence type="ECO:0000313" key="4">
    <source>
        <dbReference type="Proteomes" id="UP001193734"/>
    </source>
</evidence>
<protein>
    <submittedName>
        <fullName evidence="3">Outer membrane beta-barrel protein</fullName>
    </submittedName>
</protein>
<evidence type="ECO:0000256" key="1">
    <source>
        <dbReference type="SAM" id="SignalP"/>
    </source>
</evidence>
<dbReference type="SUPFAM" id="SSF49464">
    <property type="entry name" value="Carboxypeptidase regulatory domain-like"/>
    <property type="match status" value="1"/>
</dbReference>
<comment type="caution">
    <text evidence="3">The sequence shown here is derived from an EMBL/GenBank/DDBJ whole genome shotgun (WGS) entry which is preliminary data.</text>
</comment>
<name>A0ABX2AU17_9BACT</name>
<proteinExistence type="predicted"/>
<keyword evidence="1" id="KW-0732">Signal</keyword>
<keyword evidence="4" id="KW-1185">Reference proteome</keyword>
<dbReference type="RefSeq" id="WP_172175182.1">
    <property type="nucleotide sequence ID" value="NZ_CASGIA010000009.1"/>
</dbReference>
<dbReference type="Pfam" id="PF13715">
    <property type="entry name" value="CarbopepD_reg_2"/>
    <property type="match status" value="1"/>
</dbReference>
<feature type="signal peptide" evidence="1">
    <location>
        <begin position="1"/>
        <end position="18"/>
    </location>
</feature>
<dbReference type="InterPro" id="IPR008969">
    <property type="entry name" value="CarboxyPept-like_regulatory"/>
</dbReference>
<dbReference type="GeneID" id="82157307"/>
<dbReference type="SUPFAM" id="SSF56935">
    <property type="entry name" value="Porins"/>
    <property type="match status" value="1"/>
</dbReference>
<gene>
    <name evidence="3" type="ORF">HPS55_05970</name>
</gene>
<dbReference type="EMBL" id="JABKKE010000007">
    <property type="protein sequence ID" value="NPE13875.1"/>
    <property type="molecule type" value="Genomic_DNA"/>
</dbReference>
<accession>A0ABX2AU17</accession>
<reference evidence="3 4" key="1">
    <citation type="submission" date="2020-05" db="EMBL/GenBank/DDBJ databases">
        <title>Distinct polysaccharide utilization as determinants for interspecies competition between intestinal Prevotella spp.</title>
        <authorList>
            <person name="Galvez E.J.C."/>
            <person name="Iljazovic A."/>
            <person name="Strowig T."/>
        </authorList>
    </citation>
    <scope>NUCLEOTIDE SEQUENCE [LARGE SCALE GENOMIC DNA]</scope>
    <source>
        <strain evidence="3 4">PROD</strain>
    </source>
</reference>
<dbReference type="InterPro" id="IPR041700">
    <property type="entry name" value="OMP_b-brl_3"/>
</dbReference>
<feature type="domain" description="Outer membrane protein beta-barrel" evidence="2">
    <location>
        <begin position="493"/>
        <end position="724"/>
    </location>
</feature>
<feature type="chain" id="PRO_5046285444" evidence="1">
    <location>
        <begin position="19"/>
        <end position="763"/>
    </location>
</feature>
<evidence type="ECO:0000313" key="3">
    <source>
        <dbReference type="EMBL" id="NPE13875.1"/>
    </source>
</evidence>
<evidence type="ECO:0000259" key="2">
    <source>
        <dbReference type="Pfam" id="PF14905"/>
    </source>
</evidence>
<dbReference type="Pfam" id="PF14905">
    <property type="entry name" value="OMP_b-brl_3"/>
    <property type="match status" value="1"/>
</dbReference>